<dbReference type="RefSeq" id="XP_025558623.1">
    <property type="nucleotide sequence ID" value="XM_025701542.1"/>
</dbReference>
<sequence length="95" mass="10685">MEMKMEMKFQIPFGFCSIFIRSLDCLTSGIMLHFLFSWFAVIAGYMKQGFFGGCCRLCGGLSMRGGADLMRLSCDCWYLDTVCRVDSNAYPLSVG</sequence>
<organism evidence="1 2">
    <name type="scientific">Aspergillus vadensis (strain CBS 113365 / IMI 142717 / IBT 24658)</name>
    <dbReference type="NCBI Taxonomy" id="1448311"/>
    <lineage>
        <taxon>Eukaryota</taxon>
        <taxon>Fungi</taxon>
        <taxon>Dikarya</taxon>
        <taxon>Ascomycota</taxon>
        <taxon>Pezizomycotina</taxon>
        <taxon>Eurotiomycetes</taxon>
        <taxon>Eurotiomycetidae</taxon>
        <taxon>Eurotiales</taxon>
        <taxon>Aspergillaceae</taxon>
        <taxon>Aspergillus</taxon>
        <taxon>Aspergillus subgen. Circumdati</taxon>
    </lineage>
</organism>
<dbReference type="Proteomes" id="UP000248405">
    <property type="component" value="Unassembled WGS sequence"/>
</dbReference>
<evidence type="ECO:0000313" key="2">
    <source>
        <dbReference type="Proteomes" id="UP000248405"/>
    </source>
</evidence>
<dbReference type="EMBL" id="KZ821641">
    <property type="protein sequence ID" value="PYH64829.1"/>
    <property type="molecule type" value="Genomic_DNA"/>
</dbReference>
<proteinExistence type="predicted"/>
<reference evidence="1" key="1">
    <citation type="submission" date="2016-12" db="EMBL/GenBank/DDBJ databases">
        <title>The genomes of Aspergillus section Nigri reveals drivers in fungal speciation.</title>
        <authorList>
            <consortium name="DOE Joint Genome Institute"/>
            <person name="Vesth T.C."/>
            <person name="Nybo J."/>
            <person name="Theobald S."/>
            <person name="Brandl J."/>
            <person name="Frisvad J.C."/>
            <person name="Nielsen K.F."/>
            <person name="Lyhne E.K."/>
            <person name="Kogle M.E."/>
            <person name="Kuo A."/>
            <person name="Riley R."/>
            <person name="Clum A."/>
            <person name="Nolan M."/>
            <person name="Lipzen A."/>
            <person name="Salamov A."/>
            <person name="Henrissat B."/>
            <person name="Wiebenga A."/>
            <person name="De Vries R.P."/>
            <person name="Grigoriev I.V."/>
            <person name="Mortensen U.H."/>
            <person name="Andersen M.R."/>
            <person name="Baker S.E."/>
        </authorList>
    </citation>
    <scope>NUCLEOTIDE SEQUENCE [LARGE SCALE GENOMIC DNA]</scope>
    <source>
        <strain evidence="1">CBS 113365</strain>
    </source>
</reference>
<accession>A0A319AX59</accession>
<evidence type="ECO:0000313" key="1">
    <source>
        <dbReference type="EMBL" id="PYH64829.1"/>
    </source>
</evidence>
<gene>
    <name evidence="1" type="ORF">BO88DRAFT_154080</name>
</gene>
<protein>
    <submittedName>
        <fullName evidence="1">Uncharacterized protein</fullName>
    </submittedName>
</protein>
<name>A0A319AX59_ASPVC</name>
<dbReference type="AlphaFoldDB" id="A0A319AX59"/>
<keyword evidence="2" id="KW-1185">Reference proteome</keyword>
<dbReference type="GeneID" id="37206134"/>